<gene>
    <name evidence="3" type="ORF">UY67_C0016G0004</name>
</gene>
<sequence>MNKTISLAAFFATLMVVPFLASAATVISIQLDPGMTNSDVSALQTFLAKDSSIYPEGLVTGFFGPLTEAAVIRYQTAHGISPVGRVGPVTLASINGLGGTGGSDDVNAPITSGVMASANLTSAMITWSNNEPVFGRVMYATSWPFLYSNAPSVTSSSGFSSAQAVTLGGLQSHTTYHYVVESTDVAGNLTWTIGNTFTTAQ</sequence>
<keyword evidence="1" id="KW-0732">Signal</keyword>
<dbReference type="GO" id="GO:0003993">
    <property type="term" value="F:acid phosphatase activity"/>
    <property type="evidence" value="ECO:0007669"/>
    <property type="project" value="InterPro"/>
</dbReference>
<dbReference type="InterPro" id="IPR036366">
    <property type="entry name" value="PGBDSf"/>
</dbReference>
<proteinExistence type="predicted"/>
<dbReference type="Proteomes" id="UP000034273">
    <property type="component" value="Unassembled WGS sequence"/>
</dbReference>
<dbReference type="Gene3D" id="1.10.101.10">
    <property type="entry name" value="PGBD-like superfamily/PGBD"/>
    <property type="match status" value="1"/>
</dbReference>
<protein>
    <submittedName>
        <fullName evidence="3">NLP/P60 protein</fullName>
    </submittedName>
</protein>
<accession>A0A0G1Z869</accession>
<dbReference type="STRING" id="1618671.UY67_C0016G0004"/>
<reference evidence="3 4" key="1">
    <citation type="journal article" date="2015" name="Nature">
        <title>rRNA introns, odd ribosomes, and small enigmatic genomes across a large radiation of phyla.</title>
        <authorList>
            <person name="Brown C.T."/>
            <person name="Hug L.A."/>
            <person name="Thomas B.C."/>
            <person name="Sharon I."/>
            <person name="Castelle C.J."/>
            <person name="Singh A."/>
            <person name="Wilkins M.J."/>
            <person name="Williams K.H."/>
            <person name="Banfield J.F."/>
        </authorList>
    </citation>
    <scope>NUCLEOTIDE SEQUENCE [LARGE SCALE GENOMIC DNA]</scope>
</reference>
<evidence type="ECO:0000313" key="4">
    <source>
        <dbReference type="Proteomes" id="UP000034273"/>
    </source>
</evidence>
<evidence type="ECO:0000259" key="2">
    <source>
        <dbReference type="Pfam" id="PF01471"/>
    </source>
</evidence>
<dbReference type="SUPFAM" id="SSF49363">
    <property type="entry name" value="Purple acid phosphatase, N-terminal domain"/>
    <property type="match status" value="1"/>
</dbReference>
<feature type="chain" id="PRO_5002541287" evidence="1">
    <location>
        <begin position="24"/>
        <end position="201"/>
    </location>
</feature>
<feature type="signal peptide" evidence="1">
    <location>
        <begin position="1"/>
        <end position="23"/>
    </location>
</feature>
<evidence type="ECO:0000313" key="3">
    <source>
        <dbReference type="EMBL" id="KKW23817.1"/>
    </source>
</evidence>
<dbReference type="InterPro" id="IPR008963">
    <property type="entry name" value="Purple_acid_Pase-like_N"/>
</dbReference>
<dbReference type="GO" id="GO:0046872">
    <property type="term" value="F:metal ion binding"/>
    <property type="evidence" value="ECO:0007669"/>
    <property type="project" value="InterPro"/>
</dbReference>
<feature type="domain" description="Peptidoglycan binding-like" evidence="2">
    <location>
        <begin position="37"/>
        <end position="93"/>
    </location>
</feature>
<dbReference type="SUPFAM" id="SSF47090">
    <property type="entry name" value="PGBD-like"/>
    <property type="match status" value="1"/>
</dbReference>
<evidence type="ECO:0000256" key="1">
    <source>
        <dbReference type="SAM" id="SignalP"/>
    </source>
</evidence>
<dbReference type="InterPro" id="IPR036365">
    <property type="entry name" value="PGBD-like_sf"/>
</dbReference>
<dbReference type="EMBL" id="LCQW01000016">
    <property type="protein sequence ID" value="KKW23817.1"/>
    <property type="molecule type" value="Genomic_DNA"/>
</dbReference>
<name>A0A0G1Z869_9BACT</name>
<dbReference type="AlphaFoldDB" id="A0A0G1Z869"/>
<comment type="caution">
    <text evidence="3">The sequence shown here is derived from an EMBL/GenBank/DDBJ whole genome shotgun (WGS) entry which is preliminary data.</text>
</comment>
<dbReference type="InterPro" id="IPR002477">
    <property type="entry name" value="Peptidoglycan-bd-like"/>
</dbReference>
<dbReference type="Pfam" id="PF01471">
    <property type="entry name" value="PG_binding_1"/>
    <property type="match status" value="1"/>
</dbReference>
<organism evidence="3 4">
    <name type="scientific">Candidatus Kaiserbacteria bacterium GW2011_GWA2_52_12</name>
    <dbReference type="NCBI Taxonomy" id="1618671"/>
    <lineage>
        <taxon>Bacteria</taxon>
        <taxon>Candidatus Kaiseribacteriota</taxon>
    </lineage>
</organism>